<dbReference type="InterPro" id="IPR025452">
    <property type="entry name" value="DUF4218"/>
</dbReference>
<sequence>MTAGKLACPYCMENSKAFTLKHGRKNTWFDCHCQFLPMDHDFRKIKNAFRKNKVESDPPPPVLTRHQIWERVSQLPKVTQAPLSRLPGYGVEHNWTKQSIFWELSYWKDNLLRHNLDVMHIEKNYFDNLFNTVMDVKGKTKDNSKARMDIKEYCRGKELWLQELQNGKIVKPKASFSFTLDEKREIIQGVKNLRMPEGYASNLGKRADMNEGKLIGMKSYDCHVFMETLIPIPFSHLPERIWKPITEISLFFKDLCSGKLLESSLDRMEENILVTTAKLEKIFPCGFFDVMEHLPIHLIQEARLGGPVQTRWMYPFERRNRPNRNDEGDSDPLFPPISIFNQNGRGSKKREKRGFTDMEMQSAVTHVLLNCPEIKSYVNLFVNTWGNEDIYTEFSKWLRNYVYDEYSSVQHLQLVKEVALGPESQVF</sequence>
<dbReference type="EMBL" id="JBANQN010000004">
    <property type="protein sequence ID" value="KAK6791495.1"/>
    <property type="molecule type" value="Genomic_DNA"/>
</dbReference>
<dbReference type="PANTHER" id="PTHR48258">
    <property type="entry name" value="DUF4218 DOMAIN-CONTAINING PROTEIN-RELATED"/>
    <property type="match status" value="1"/>
</dbReference>
<reference evidence="3 4" key="1">
    <citation type="submission" date="2024-02" db="EMBL/GenBank/DDBJ databases">
        <title>de novo genome assembly of Solanum bulbocastanum strain 11H21.</title>
        <authorList>
            <person name="Hosaka A.J."/>
        </authorList>
    </citation>
    <scope>NUCLEOTIDE SEQUENCE [LARGE SCALE GENOMIC DNA]</scope>
    <source>
        <tissue evidence="3">Young leaves</tissue>
    </source>
</reference>
<evidence type="ECO:0000259" key="2">
    <source>
        <dbReference type="Pfam" id="PF13960"/>
    </source>
</evidence>
<dbReference type="AlphaFoldDB" id="A0AAN8TPJ4"/>
<dbReference type="InterPro" id="IPR004242">
    <property type="entry name" value="Transposase_21"/>
</dbReference>
<accession>A0AAN8TPJ4</accession>
<organism evidence="3 4">
    <name type="scientific">Solanum bulbocastanum</name>
    <name type="common">Wild potato</name>
    <dbReference type="NCBI Taxonomy" id="147425"/>
    <lineage>
        <taxon>Eukaryota</taxon>
        <taxon>Viridiplantae</taxon>
        <taxon>Streptophyta</taxon>
        <taxon>Embryophyta</taxon>
        <taxon>Tracheophyta</taxon>
        <taxon>Spermatophyta</taxon>
        <taxon>Magnoliopsida</taxon>
        <taxon>eudicotyledons</taxon>
        <taxon>Gunneridae</taxon>
        <taxon>Pentapetalae</taxon>
        <taxon>asterids</taxon>
        <taxon>lamiids</taxon>
        <taxon>Solanales</taxon>
        <taxon>Solanaceae</taxon>
        <taxon>Solanoideae</taxon>
        <taxon>Solaneae</taxon>
        <taxon>Solanum</taxon>
    </lineage>
</organism>
<protein>
    <recommendedName>
        <fullName evidence="2">DUF4218 domain-containing protein</fullName>
    </recommendedName>
</protein>
<feature type="region of interest" description="Disordered" evidence="1">
    <location>
        <begin position="319"/>
        <end position="348"/>
    </location>
</feature>
<name>A0AAN8TPJ4_SOLBU</name>
<dbReference type="Proteomes" id="UP001371456">
    <property type="component" value="Unassembled WGS sequence"/>
</dbReference>
<keyword evidence="4" id="KW-1185">Reference proteome</keyword>
<dbReference type="Pfam" id="PF13960">
    <property type="entry name" value="DUF4218"/>
    <property type="match status" value="1"/>
</dbReference>
<feature type="domain" description="DUF4218" evidence="2">
    <location>
        <begin position="255"/>
        <end position="319"/>
    </location>
</feature>
<evidence type="ECO:0000313" key="3">
    <source>
        <dbReference type="EMBL" id="KAK6791495.1"/>
    </source>
</evidence>
<comment type="caution">
    <text evidence="3">The sequence shown here is derived from an EMBL/GenBank/DDBJ whole genome shotgun (WGS) entry which is preliminary data.</text>
</comment>
<evidence type="ECO:0000313" key="4">
    <source>
        <dbReference type="Proteomes" id="UP001371456"/>
    </source>
</evidence>
<evidence type="ECO:0000256" key="1">
    <source>
        <dbReference type="SAM" id="MobiDB-lite"/>
    </source>
</evidence>
<gene>
    <name evidence="3" type="ORF">RDI58_010576</name>
</gene>
<proteinExistence type="predicted"/>
<dbReference type="Pfam" id="PF02992">
    <property type="entry name" value="Transposase_21"/>
    <property type="match status" value="1"/>
</dbReference>
<dbReference type="PANTHER" id="PTHR48258:SF4">
    <property type="entry name" value="DUF4216 DOMAIN-CONTAINING PROTEIN"/>
    <property type="match status" value="1"/>
</dbReference>